<accession>A0ABS9RQZ9</accession>
<dbReference type="RefSeq" id="WP_240567093.1">
    <property type="nucleotide sequence ID" value="NZ_JAKVPY010000003.1"/>
</dbReference>
<dbReference type="Proteomes" id="UP001202117">
    <property type="component" value="Unassembled WGS sequence"/>
</dbReference>
<reference evidence="1 2" key="1">
    <citation type="submission" date="2022-02" db="EMBL/GenBank/DDBJ databases">
        <title>Halomonas fukangensis sp. nov., a halophilic bacterium isolated from a bulk soil of Kalidium foliatum at Fukang.</title>
        <authorList>
            <person name="Huang Y."/>
        </authorList>
    </citation>
    <scope>NUCLEOTIDE SEQUENCE [LARGE SCALE GENOMIC DNA]</scope>
    <source>
        <strain evidence="1 2">EGI 63088</strain>
    </source>
</reference>
<evidence type="ECO:0000313" key="1">
    <source>
        <dbReference type="EMBL" id="MCH4562249.1"/>
    </source>
</evidence>
<keyword evidence="2" id="KW-1185">Reference proteome</keyword>
<organism evidence="1 2">
    <name type="scientific">Halomonas flagellata</name>
    <dbReference type="NCBI Taxonomy" id="2920385"/>
    <lineage>
        <taxon>Bacteria</taxon>
        <taxon>Pseudomonadati</taxon>
        <taxon>Pseudomonadota</taxon>
        <taxon>Gammaproteobacteria</taxon>
        <taxon>Oceanospirillales</taxon>
        <taxon>Halomonadaceae</taxon>
        <taxon>Halomonas</taxon>
    </lineage>
</organism>
<comment type="caution">
    <text evidence="1">The sequence shown here is derived from an EMBL/GenBank/DDBJ whole genome shotgun (WGS) entry which is preliminary data.</text>
</comment>
<gene>
    <name evidence="1" type="ORF">MKP05_03775</name>
</gene>
<proteinExistence type="predicted"/>
<sequence>MQAERLRRSQELLESSAHPVETIAELVGFPSAASLRLGLNTPVLEVR</sequence>
<evidence type="ECO:0000313" key="2">
    <source>
        <dbReference type="Proteomes" id="UP001202117"/>
    </source>
</evidence>
<name>A0ABS9RQZ9_9GAMM</name>
<dbReference type="EMBL" id="JAKVPY010000003">
    <property type="protein sequence ID" value="MCH4562249.1"/>
    <property type="molecule type" value="Genomic_DNA"/>
</dbReference>
<protein>
    <submittedName>
        <fullName evidence="1">Uncharacterized protein</fullName>
    </submittedName>
</protein>